<dbReference type="InterPro" id="IPR042231">
    <property type="entry name" value="Cho/carn_acyl_trans_2"/>
</dbReference>
<dbReference type="EMBL" id="CALNXI010000279">
    <property type="protein sequence ID" value="CAH3023881.1"/>
    <property type="molecule type" value="Genomic_DNA"/>
</dbReference>
<evidence type="ECO:0000256" key="2">
    <source>
        <dbReference type="ARBA" id="ARBA00022679"/>
    </source>
</evidence>
<evidence type="ECO:0000313" key="6">
    <source>
        <dbReference type="Proteomes" id="UP001159427"/>
    </source>
</evidence>
<keyword evidence="6" id="KW-1185">Reference proteome</keyword>
<dbReference type="Gene3D" id="3.30.559.70">
    <property type="entry name" value="Choline/Carnitine o-acyltransferase, domain 2"/>
    <property type="match status" value="1"/>
</dbReference>
<gene>
    <name evidence="5" type="ORF">PEVE_00020792</name>
</gene>
<reference evidence="5 6" key="1">
    <citation type="submission" date="2022-05" db="EMBL/GenBank/DDBJ databases">
        <authorList>
            <consortium name="Genoscope - CEA"/>
            <person name="William W."/>
        </authorList>
    </citation>
    <scope>NUCLEOTIDE SEQUENCE [LARGE SCALE GENOMIC DNA]</scope>
</reference>
<keyword evidence="3" id="KW-0012">Acyltransferase</keyword>
<dbReference type="SUPFAM" id="SSF52777">
    <property type="entry name" value="CoA-dependent acyltransferases"/>
    <property type="match status" value="2"/>
</dbReference>
<dbReference type="Gene3D" id="3.30.559.10">
    <property type="entry name" value="Chloramphenicol acetyltransferase-like domain"/>
    <property type="match status" value="1"/>
</dbReference>
<proteinExistence type="inferred from homology"/>
<comment type="caution">
    <text evidence="5">The sequence shown here is derived from an EMBL/GenBank/DDBJ whole genome shotgun (WGS) entry which is preliminary data.</text>
</comment>
<organism evidence="5 6">
    <name type="scientific">Porites evermanni</name>
    <dbReference type="NCBI Taxonomy" id="104178"/>
    <lineage>
        <taxon>Eukaryota</taxon>
        <taxon>Metazoa</taxon>
        <taxon>Cnidaria</taxon>
        <taxon>Anthozoa</taxon>
        <taxon>Hexacorallia</taxon>
        <taxon>Scleractinia</taxon>
        <taxon>Fungiina</taxon>
        <taxon>Poritidae</taxon>
        <taxon>Porites</taxon>
    </lineage>
</organism>
<dbReference type="PANTHER" id="PTHR22589">
    <property type="entry name" value="CARNITINE O-ACYLTRANSFERASE"/>
    <property type="match status" value="1"/>
</dbReference>
<evidence type="ECO:0000256" key="3">
    <source>
        <dbReference type="ARBA" id="ARBA00023315"/>
    </source>
</evidence>
<protein>
    <recommendedName>
        <fullName evidence="4">Choline/carnitine acyltransferase domain-containing protein</fullName>
    </recommendedName>
</protein>
<dbReference type="InterPro" id="IPR000542">
    <property type="entry name" value="Carn_acyl_trans"/>
</dbReference>
<comment type="similarity">
    <text evidence="1">Belongs to the carnitine/choline acetyltransferase family.</text>
</comment>
<dbReference type="Proteomes" id="UP001159427">
    <property type="component" value="Unassembled WGS sequence"/>
</dbReference>
<evidence type="ECO:0000259" key="4">
    <source>
        <dbReference type="Pfam" id="PF00755"/>
    </source>
</evidence>
<feature type="domain" description="Choline/carnitine acyltransferase" evidence="4">
    <location>
        <begin position="166"/>
        <end position="680"/>
    </location>
</feature>
<dbReference type="Pfam" id="PF00755">
    <property type="entry name" value="Carn_acyltransf"/>
    <property type="match status" value="1"/>
</dbReference>
<evidence type="ECO:0000256" key="1">
    <source>
        <dbReference type="ARBA" id="ARBA00005232"/>
    </source>
</evidence>
<keyword evidence="2" id="KW-0808">Transferase</keyword>
<name>A0ABN8M2R6_9CNID</name>
<evidence type="ECO:0000313" key="5">
    <source>
        <dbReference type="EMBL" id="CAH3023881.1"/>
    </source>
</evidence>
<dbReference type="InterPro" id="IPR023213">
    <property type="entry name" value="CAT-like_dom_sf"/>
</dbReference>
<dbReference type="PANTHER" id="PTHR22589:SF31">
    <property type="entry name" value="CARNITINE O-PALMITOYLTRANSFERASE"/>
    <property type="match status" value="1"/>
</dbReference>
<dbReference type="InterPro" id="IPR039551">
    <property type="entry name" value="Cho/carn_acyl_trans"/>
</dbReference>
<sequence length="693" mass="78997">MSGRLELDILIDILQNSFDQTTLQTRVLQWDEKLPIPDPPPLRSLVEHLVRRRLPSCATSVQNGLNNLFVHSACRVLGLRDAHKRLHKRHCDDLLNNCWYAPSNHGDTFGIRHDEIYFHENIIPSQPVTSYAVLIRGSPKHPGTSVDGGIGEDISSHAVSMQDCGDIMIERASSLIDGLMKARDLYRSSEYTQDVMKTTALSMQWYNYVFSCSMQFFPGSIERYKAPEINSRHIIVMIRGNMYKLDLIHNDDEGREEIITKSQLEKKLETIVEMDASREPSTPIAFLTSLTPSERCQEEQRLKCLSQRNVDNLSLLRDALFIVALDPDTSPRKANEAMFELHSGNFVNRWYDKSVQLVVFGNGVAGLVNNYLAGMTGTVGTNFVRIAVKNERLSGEETEDGYEGFKIWPEASPIIWDDTNEEYFKHKTAKFIKESRTSGPFKQMSQDVFRICTGFSFESMCKDHCVTPGGPFQAGMQLALAKISGRCMSVNEVVSIRHFRFGGMTFMDSSMADMKKFIEKARQSEGSLQTMTKQERVLLKSLLKKAIESYKDEVLRYKKGQINLWHLDALYRNLGLPNRLPFRNTPQPQIKRRFRQAVADLLRSPLLNILPPQVAENVTSNPCWYPEIEAIGRPGVKCILPDRSMALHYMFGRNAISITVNANPKHPCYRHEEEFVEELEQSLLFVKDLLDAE</sequence>
<accession>A0ABN8M2R6</accession>